<evidence type="ECO:0000256" key="2">
    <source>
        <dbReference type="ARBA" id="ARBA00009152"/>
    </source>
</evidence>
<dbReference type="PANTHER" id="PTHR21039:SF0">
    <property type="entry name" value="HISTIDINOL-PHOSPHATASE"/>
    <property type="match status" value="1"/>
</dbReference>
<dbReference type="PANTHER" id="PTHR21039">
    <property type="entry name" value="HISTIDINOL PHOSPHATASE-RELATED"/>
    <property type="match status" value="1"/>
</dbReference>
<evidence type="ECO:0000256" key="3">
    <source>
        <dbReference type="ARBA" id="ARBA00013085"/>
    </source>
</evidence>
<dbReference type="Pfam" id="PF02811">
    <property type="entry name" value="PHP"/>
    <property type="match status" value="1"/>
</dbReference>
<dbReference type="GO" id="GO:0004401">
    <property type="term" value="F:histidinol-phosphatase activity"/>
    <property type="evidence" value="ECO:0007669"/>
    <property type="project" value="UniProtKB-EC"/>
</dbReference>
<evidence type="ECO:0000256" key="4">
    <source>
        <dbReference type="ARBA" id="ARBA00022605"/>
    </source>
</evidence>
<evidence type="ECO:0000256" key="1">
    <source>
        <dbReference type="ARBA" id="ARBA00004970"/>
    </source>
</evidence>
<evidence type="ECO:0000256" key="7">
    <source>
        <dbReference type="ARBA" id="ARBA00049158"/>
    </source>
</evidence>
<dbReference type="RefSeq" id="XP_014149518.1">
    <property type="nucleotide sequence ID" value="XM_014294043.1"/>
</dbReference>
<dbReference type="AlphaFoldDB" id="A0A0L0FGP4"/>
<evidence type="ECO:0000313" key="10">
    <source>
        <dbReference type="Proteomes" id="UP000054560"/>
    </source>
</evidence>
<dbReference type="SUPFAM" id="SSF89550">
    <property type="entry name" value="PHP domain-like"/>
    <property type="match status" value="1"/>
</dbReference>
<dbReference type="GO" id="GO:0000105">
    <property type="term" value="P:L-histidine biosynthetic process"/>
    <property type="evidence" value="ECO:0007669"/>
    <property type="project" value="UniProtKB-UniPathway"/>
</dbReference>
<dbReference type="OrthoDB" id="5957391at2759"/>
<evidence type="ECO:0000256" key="6">
    <source>
        <dbReference type="ARBA" id="ARBA00023102"/>
    </source>
</evidence>
<keyword evidence="4" id="KW-0028">Amino-acid biosynthesis</keyword>
<feature type="domain" description="PHP" evidence="8">
    <location>
        <begin position="43"/>
        <end position="222"/>
    </location>
</feature>
<name>A0A0L0FGP4_9EUKA</name>
<protein>
    <recommendedName>
        <fullName evidence="3">histidinol-phosphatase</fullName>
        <ecNumber evidence="3">3.1.3.15</ecNumber>
    </recommendedName>
</protein>
<dbReference type="EC" id="3.1.3.15" evidence="3"/>
<gene>
    <name evidence="9" type="ORF">SARC_11864</name>
</gene>
<organism evidence="9 10">
    <name type="scientific">Sphaeroforma arctica JP610</name>
    <dbReference type="NCBI Taxonomy" id="667725"/>
    <lineage>
        <taxon>Eukaryota</taxon>
        <taxon>Ichthyosporea</taxon>
        <taxon>Ichthyophonida</taxon>
        <taxon>Sphaeroforma</taxon>
    </lineage>
</organism>
<keyword evidence="5" id="KW-0378">Hydrolase</keyword>
<accession>A0A0L0FGP4</accession>
<dbReference type="Proteomes" id="UP000054560">
    <property type="component" value="Unassembled WGS sequence"/>
</dbReference>
<keyword evidence="6" id="KW-0368">Histidine biosynthesis</keyword>
<dbReference type="InterPro" id="IPR010140">
    <property type="entry name" value="Histidinol_P_phosphatase_HisJ"/>
</dbReference>
<dbReference type="Gene3D" id="3.20.20.140">
    <property type="entry name" value="Metal-dependent hydrolases"/>
    <property type="match status" value="1"/>
</dbReference>
<dbReference type="eggNOG" id="ENOG502RXUQ">
    <property type="taxonomic scope" value="Eukaryota"/>
</dbReference>
<dbReference type="GO" id="GO:0005737">
    <property type="term" value="C:cytoplasm"/>
    <property type="evidence" value="ECO:0007669"/>
    <property type="project" value="TreeGrafter"/>
</dbReference>
<dbReference type="InterPro" id="IPR004013">
    <property type="entry name" value="PHP_dom"/>
</dbReference>
<comment type="catalytic activity">
    <reaction evidence="7">
        <text>L-histidinol phosphate + H2O = L-histidinol + phosphate</text>
        <dbReference type="Rhea" id="RHEA:14465"/>
        <dbReference type="ChEBI" id="CHEBI:15377"/>
        <dbReference type="ChEBI" id="CHEBI:43474"/>
        <dbReference type="ChEBI" id="CHEBI:57699"/>
        <dbReference type="ChEBI" id="CHEBI:57980"/>
        <dbReference type="EC" id="3.1.3.15"/>
    </reaction>
</comment>
<evidence type="ECO:0000256" key="5">
    <source>
        <dbReference type="ARBA" id="ARBA00022801"/>
    </source>
</evidence>
<dbReference type="CDD" id="cd12110">
    <property type="entry name" value="PHP_HisPPase_Hisj_like"/>
    <property type="match status" value="1"/>
</dbReference>
<dbReference type="STRING" id="667725.A0A0L0FGP4"/>
<dbReference type="UniPathway" id="UPA00031">
    <property type="reaction ID" value="UER00013"/>
</dbReference>
<evidence type="ECO:0000313" key="9">
    <source>
        <dbReference type="EMBL" id="KNC75616.1"/>
    </source>
</evidence>
<comment type="pathway">
    <text evidence="1">Amino-acid biosynthesis; L-histidine biosynthesis; L-histidine from 5-phospho-alpha-D-ribose 1-diphosphate: step 8/9.</text>
</comment>
<evidence type="ECO:0000259" key="8">
    <source>
        <dbReference type="Pfam" id="PF02811"/>
    </source>
</evidence>
<keyword evidence="10" id="KW-1185">Reference proteome</keyword>
<reference evidence="9 10" key="1">
    <citation type="submission" date="2011-02" db="EMBL/GenBank/DDBJ databases">
        <title>The Genome Sequence of Sphaeroforma arctica JP610.</title>
        <authorList>
            <consortium name="The Broad Institute Genome Sequencing Platform"/>
            <person name="Russ C."/>
            <person name="Cuomo C."/>
            <person name="Young S.K."/>
            <person name="Zeng Q."/>
            <person name="Gargeya S."/>
            <person name="Alvarado L."/>
            <person name="Berlin A."/>
            <person name="Chapman S.B."/>
            <person name="Chen Z."/>
            <person name="Freedman E."/>
            <person name="Gellesch M."/>
            <person name="Goldberg J."/>
            <person name="Griggs A."/>
            <person name="Gujja S."/>
            <person name="Heilman E."/>
            <person name="Heiman D."/>
            <person name="Howarth C."/>
            <person name="Mehta T."/>
            <person name="Neiman D."/>
            <person name="Pearson M."/>
            <person name="Roberts A."/>
            <person name="Saif S."/>
            <person name="Shea T."/>
            <person name="Shenoy N."/>
            <person name="Sisk P."/>
            <person name="Stolte C."/>
            <person name="Sykes S."/>
            <person name="White J."/>
            <person name="Yandava C."/>
            <person name="Burger G."/>
            <person name="Gray M.W."/>
            <person name="Holland P.W.H."/>
            <person name="King N."/>
            <person name="Lang F.B.F."/>
            <person name="Roger A.J."/>
            <person name="Ruiz-Trillo I."/>
            <person name="Haas B."/>
            <person name="Nusbaum C."/>
            <person name="Birren B."/>
        </authorList>
    </citation>
    <scope>NUCLEOTIDE SEQUENCE [LARGE SCALE GENOMIC DNA]</scope>
    <source>
        <strain evidence="9 10">JP610</strain>
    </source>
</reference>
<comment type="similarity">
    <text evidence="2">Belongs to the PHP hydrolase family. HisK subfamily.</text>
</comment>
<dbReference type="GeneID" id="25912368"/>
<sequence length="308" mass="34912">MVSLSHASLSCIARPVRLSYLEGLIMAPLVSRVSYTSLLRDMQGFTCLGLSEHMPRCKPQFMYPEEIECGLTPQSLEDIFTQYVRTARSMQRSAADRITLLVGLESEYTCAADLETVARLRKTHSLDFIVGSVHHVEGIPIDFDDDCFQRAEALLGSTEAVFLRYFDHQYEVIQHLKPEVLGHFDVVRLLRPGTPITEDVWAAIRRNVKLAIETGCLFEVNASGLRKGLAGAYPLPDIMHYIVQQGAKFTISDDSHSAEQVATHYAQLKEYLIKHQVTQLYTLVRDQEADPVRVTEFQDWQAHPSWEL</sequence>
<dbReference type="EMBL" id="KQ243519">
    <property type="protein sequence ID" value="KNC75616.1"/>
    <property type="molecule type" value="Genomic_DNA"/>
</dbReference>
<dbReference type="InterPro" id="IPR016195">
    <property type="entry name" value="Pol/histidinol_Pase-like"/>
</dbReference>
<proteinExistence type="inferred from homology"/>
<dbReference type="NCBIfam" id="TIGR01856">
    <property type="entry name" value="hisJ_fam"/>
    <property type="match status" value="1"/>
</dbReference>